<evidence type="ECO:0000256" key="2">
    <source>
        <dbReference type="ARBA" id="ARBA00023292"/>
    </source>
</evidence>
<protein>
    <submittedName>
        <fullName evidence="5">Laminin subunit alpha</fullName>
    </submittedName>
</protein>
<accession>A0A4C2AE35</accession>
<keyword evidence="1" id="KW-1015">Disulfide bond</keyword>
<evidence type="ECO:0000256" key="3">
    <source>
        <dbReference type="SAM" id="MobiDB-lite"/>
    </source>
</evidence>
<feature type="region of interest" description="Disordered" evidence="3">
    <location>
        <begin position="101"/>
        <end position="122"/>
    </location>
</feature>
<evidence type="ECO:0000259" key="4">
    <source>
        <dbReference type="PROSITE" id="PS51117"/>
    </source>
</evidence>
<evidence type="ECO:0000256" key="1">
    <source>
        <dbReference type="ARBA" id="ARBA00023157"/>
    </source>
</evidence>
<dbReference type="OrthoDB" id="10011303at2759"/>
<organism evidence="5 6">
    <name type="scientific">Eumeta variegata</name>
    <name type="common">Bagworm moth</name>
    <name type="synonym">Eumeta japonica</name>
    <dbReference type="NCBI Taxonomy" id="151549"/>
    <lineage>
        <taxon>Eukaryota</taxon>
        <taxon>Metazoa</taxon>
        <taxon>Ecdysozoa</taxon>
        <taxon>Arthropoda</taxon>
        <taxon>Hexapoda</taxon>
        <taxon>Insecta</taxon>
        <taxon>Pterygota</taxon>
        <taxon>Neoptera</taxon>
        <taxon>Endopterygota</taxon>
        <taxon>Lepidoptera</taxon>
        <taxon>Glossata</taxon>
        <taxon>Ditrysia</taxon>
        <taxon>Tineoidea</taxon>
        <taxon>Psychidae</taxon>
        <taxon>Oiketicinae</taxon>
        <taxon>Eumeta</taxon>
    </lineage>
</organism>
<proteinExistence type="predicted"/>
<dbReference type="AlphaFoldDB" id="A0A4C2AE35"/>
<evidence type="ECO:0000313" key="6">
    <source>
        <dbReference type="Proteomes" id="UP000299102"/>
    </source>
</evidence>
<gene>
    <name evidence="5" type="primary">LanA</name>
    <name evidence="5" type="ORF">EVAR_70338_1</name>
</gene>
<comment type="caution">
    <text evidence="5">The sequence shown here is derived from an EMBL/GenBank/DDBJ whole genome shotgun (WGS) entry which is preliminary data.</text>
</comment>
<keyword evidence="6" id="KW-1185">Reference proteome</keyword>
<dbReference type="Pfam" id="PF00055">
    <property type="entry name" value="Laminin_N"/>
    <property type="match status" value="1"/>
</dbReference>
<dbReference type="Gene3D" id="2.60.120.260">
    <property type="entry name" value="Galactose-binding domain-like"/>
    <property type="match status" value="1"/>
</dbReference>
<evidence type="ECO:0000313" key="5">
    <source>
        <dbReference type="EMBL" id="GBP97583.1"/>
    </source>
</evidence>
<keyword evidence="2" id="KW-0424">Laminin EGF-like domain</keyword>
<dbReference type="InterPro" id="IPR008211">
    <property type="entry name" value="Laminin_N"/>
</dbReference>
<dbReference type="PROSITE" id="PS51117">
    <property type="entry name" value="LAMININ_NTER"/>
    <property type="match status" value="1"/>
</dbReference>
<name>A0A4C2AE35_EUMVA</name>
<dbReference type="EMBL" id="BGZK01002963">
    <property type="protein sequence ID" value="GBP97583.1"/>
    <property type="molecule type" value="Genomic_DNA"/>
</dbReference>
<sequence>MPFQTSLISKLSVRHHGDRLREGEVCDICDANKEPKAHPPDYAVDGLETWWQSPPLSRGMKYNEVNLTIELGRSRETENRTGTLTASAVVDCAPRASREATLAKEVRGRGGAQSKDSFLDSP</sequence>
<reference evidence="5 6" key="1">
    <citation type="journal article" date="2019" name="Commun. Biol.">
        <title>The bagworm genome reveals a unique fibroin gene that provides high tensile strength.</title>
        <authorList>
            <person name="Kono N."/>
            <person name="Nakamura H."/>
            <person name="Ohtoshi R."/>
            <person name="Tomita M."/>
            <person name="Numata K."/>
            <person name="Arakawa K."/>
        </authorList>
    </citation>
    <scope>NUCLEOTIDE SEQUENCE [LARGE SCALE GENOMIC DNA]</scope>
</reference>
<dbReference type="Proteomes" id="UP000299102">
    <property type="component" value="Unassembled WGS sequence"/>
</dbReference>
<feature type="domain" description="Laminin N-terminal" evidence="4">
    <location>
        <begin position="1"/>
        <end position="122"/>
    </location>
</feature>
<dbReference type="STRING" id="151549.A0A4C2AE35"/>